<evidence type="ECO:0000313" key="1">
    <source>
        <dbReference type="EMBL" id="GER35423.1"/>
    </source>
</evidence>
<sequence>MSSLNGVAFLLRFDFPAELTAIYTVADGIAGGDGAEVASELHDFLRTLPTWHDFANQASATDRPLMSDAARTPPFVQQAKYRSSRIYLHRTTAELEQLAFSDCTMFAGTTRRNVIIFAGCTCVAMEDGS</sequence>
<evidence type="ECO:0000313" key="2">
    <source>
        <dbReference type="Proteomes" id="UP000325081"/>
    </source>
</evidence>
<comment type="caution">
    <text evidence="1">The sequence shown here is derived from an EMBL/GenBank/DDBJ whole genome shotgun (WGS) entry which is preliminary data.</text>
</comment>
<keyword evidence="2" id="KW-1185">Reference proteome</keyword>
<dbReference type="AlphaFoldDB" id="A0A5A7PRD1"/>
<organism evidence="1 2">
    <name type="scientific">Striga asiatica</name>
    <name type="common">Asiatic witchweed</name>
    <name type="synonym">Buchnera asiatica</name>
    <dbReference type="NCBI Taxonomy" id="4170"/>
    <lineage>
        <taxon>Eukaryota</taxon>
        <taxon>Viridiplantae</taxon>
        <taxon>Streptophyta</taxon>
        <taxon>Embryophyta</taxon>
        <taxon>Tracheophyta</taxon>
        <taxon>Spermatophyta</taxon>
        <taxon>Magnoliopsida</taxon>
        <taxon>eudicotyledons</taxon>
        <taxon>Gunneridae</taxon>
        <taxon>Pentapetalae</taxon>
        <taxon>asterids</taxon>
        <taxon>lamiids</taxon>
        <taxon>Lamiales</taxon>
        <taxon>Orobanchaceae</taxon>
        <taxon>Buchnereae</taxon>
        <taxon>Striga</taxon>
    </lineage>
</organism>
<name>A0A5A7PRD1_STRAF</name>
<dbReference type="EMBL" id="BKCP01004961">
    <property type="protein sequence ID" value="GER35423.1"/>
    <property type="molecule type" value="Genomic_DNA"/>
</dbReference>
<protein>
    <submittedName>
        <fullName evidence="1">Ankyrin repeat family protein</fullName>
    </submittedName>
</protein>
<proteinExistence type="predicted"/>
<reference evidence="2" key="1">
    <citation type="journal article" date="2019" name="Curr. Biol.">
        <title>Genome Sequence of Striga asiatica Provides Insight into the Evolution of Plant Parasitism.</title>
        <authorList>
            <person name="Yoshida S."/>
            <person name="Kim S."/>
            <person name="Wafula E.K."/>
            <person name="Tanskanen J."/>
            <person name="Kim Y.M."/>
            <person name="Honaas L."/>
            <person name="Yang Z."/>
            <person name="Spallek T."/>
            <person name="Conn C.E."/>
            <person name="Ichihashi Y."/>
            <person name="Cheong K."/>
            <person name="Cui S."/>
            <person name="Der J.P."/>
            <person name="Gundlach H."/>
            <person name="Jiao Y."/>
            <person name="Hori C."/>
            <person name="Ishida J.K."/>
            <person name="Kasahara H."/>
            <person name="Kiba T."/>
            <person name="Kim M.S."/>
            <person name="Koo N."/>
            <person name="Laohavisit A."/>
            <person name="Lee Y.H."/>
            <person name="Lumba S."/>
            <person name="McCourt P."/>
            <person name="Mortimer J.C."/>
            <person name="Mutuku J.M."/>
            <person name="Nomura T."/>
            <person name="Sasaki-Sekimoto Y."/>
            <person name="Seto Y."/>
            <person name="Wang Y."/>
            <person name="Wakatake T."/>
            <person name="Sakakibara H."/>
            <person name="Demura T."/>
            <person name="Yamaguchi S."/>
            <person name="Yoneyama K."/>
            <person name="Manabe R.I."/>
            <person name="Nelson D.C."/>
            <person name="Schulman A.H."/>
            <person name="Timko M.P."/>
            <person name="dePamphilis C.W."/>
            <person name="Choi D."/>
            <person name="Shirasu K."/>
        </authorList>
    </citation>
    <scope>NUCLEOTIDE SEQUENCE [LARGE SCALE GENOMIC DNA]</scope>
    <source>
        <strain evidence="2">cv. UVA1</strain>
    </source>
</reference>
<dbReference type="Proteomes" id="UP000325081">
    <property type="component" value="Unassembled WGS sequence"/>
</dbReference>
<gene>
    <name evidence="1" type="ORF">STAS_11697</name>
</gene>
<accession>A0A5A7PRD1</accession>